<proteinExistence type="predicted"/>
<dbReference type="EMBL" id="JAUJYO010000017">
    <property type="protein sequence ID" value="KAK1291290.1"/>
    <property type="molecule type" value="Genomic_DNA"/>
</dbReference>
<reference evidence="2" key="2">
    <citation type="submission" date="2023-06" db="EMBL/GenBank/DDBJ databases">
        <authorList>
            <person name="Ma L."/>
            <person name="Liu K.-W."/>
            <person name="Li Z."/>
            <person name="Hsiao Y.-Y."/>
            <person name="Qi Y."/>
            <person name="Fu T."/>
            <person name="Tang G."/>
            <person name="Zhang D."/>
            <person name="Sun W.-H."/>
            <person name="Liu D.-K."/>
            <person name="Li Y."/>
            <person name="Chen G.-Z."/>
            <person name="Liu X.-D."/>
            <person name="Liao X.-Y."/>
            <person name="Jiang Y.-T."/>
            <person name="Yu X."/>
            <person name="Hao Y."/>
            <person name="Huang J."/>
            <person name="Zhao X.-W."/>
            <person name="Ke S."/>
            <person name="Chen Y.-Y."/>
            <person name="Wu W.-L."/>
            <person name="Hsu J.-L."/>
            <person name="Lin Y.-F."/>
            <person name="Huang M.-D."/>
            <person name="Li C.-Y."/>
            <person name="Huang L."/>
            <person name="Wang Z.-W."/>
            <person name="Zhao X."/>
            <person name="Zhong W.-Y."/>
            <person name="Peng D.-H."/>
            <person name="Ahmad S."/>
            <person name="Lan S."/>
            <person name="Zhang J.-S."/>
            <person name="Tsai W.-C."/>
            <person name="Van De Peer Y."/>
            <person name="Liu Z.-J."/>
        </authorList>
    </citation>
    <scope>NUCLEOTIDE SEQUENCE</scope>
    <source>
        <strain evidence="2">CP</strain>
        <tissue evidence="2">Leaves</tissue>
    </source>
</reference>
<evidence type="ECO:0000313" key="2">
    <source>
        <dbReference type="EMBL" id="KAK1291290.1"/>
    </source>
</evidence>
<keyword evidence="3" id="KW-1185">Reference proteome</keyword>
<organism evidence="2 3">
    <name type="scientific">Acorus calamus</name>
    <name type="common">Sweet flag</name>
    <dbReference type="NCBI Taxonomy" id="4465"/>
    <lineage>
        <taxon>Eukaryota</taxon>
        <taxon>Viridiplantae</taxon>
        <taxon>Streptophyta</taxon>
        <taxon>Embryophyta</taxon>
        <taxon>Tracheophyta</taxon>
        <taxon>Spermatophyta</taxon>
        <taxon>Magnoliopsida</taxon>
        <taxon>Liliopsida</taxon>
        <taxon>Acoraceae</taxon>
        <taxon>Acorus</taxon>
    </lineage>
</organism>
<evidence type="ECO:0000313" key="3">
    <source>
        <dbReference type="Proteomes" id="UP001180020"/>
    </source>
</evidence>
<accession>A0AAV9CR59</accession>
<reference evidence="2" key="1">
    <citation type="journal article" date="2023" name="Nat. Commun.">
        <title>Diploid and tetraploid genomes of Acorus and the evolution of monocots.</title>
        <authorList>
            <person name="Ma L."/>
            <person name="Liu K.W."/>
            <person name="Li Z."/>
            <person name="Hsiao Y.Y."/>
            <person name="Qi Y."/>
            <person name="Fu T."/>
            <person name="Tang G.D."/>
            <person name="Zhang D."/>
            <person name="Sun W.H."/>
            <person name="Liu D.K."/>
            <person name="Li Y."/>
            <person name="Chen G.Z."/>
            <person name="Liu X.D."/>
            <person name="Liao X.Y."/>
            <person name="Jiang Y.T."/>
            <person name="Yu X."/>
            <person name="Hao Y."/>
            <person name="Huang J."/>
            <person name="Zhao X.W."/>
            <person name="Ke S."/>
            <person name="Chen Y.Y."/>
            <person name="Wu W.L."/>
            <person name="Hsu J.L."/>
            <person name="Lin Y.F."/>
            <person name="Huang M.D."/>
            <person name="Li C.Y."/>
            <person name="Huang L."/>
            <person name="Wang Z.W."/>
            <person name="Zhao X."/>
            <person name="Zhong W.Y."/>
            <person name="Peng D.H."/>
            <person name="Ahmad S."/>
            <person name="Lan S."/>
            <person name="Zhang J.S."/>
            <person name="Tsai W.C."/>
            <person name="Van de Peer Y."/>
            <person name="Liu Z.J."/>
        </authorList>
    </citation>
    <scope>NUCLEOTIDE SEQUENCE</scope>
    <source>
        <strain evidence="2">CP</strain>
    </source>
</reference>
<feature type="compositionally biased region" description="Polar residues" evidence="1">
    <location>
        <begin position="12"/>
        <end position="30"/>
    </location>
</feature>
<sequence>MESSKRRAKVSMSASPRPISTNTTFPNHPTYQPPPPPPPAAVVVVTRLTRAASAVTRGAQGMGTT</sequence>
<dbReference type="Proteomes" id="UP001180020">
    <property type="component" value="Unassembled WGS sequence"/>
</dbReference>
<comment type="caution">
    <text evidence="2">The sequence shown here is derived from an EMBL/GenBank/DDBJ whole genome shotgun (WGS) entry which is preliminary data.</text>
</comment>
<gene>
    <name evidence="2" type="ORF">QJS10_CPB17g00687</name>
</gene>
<name>A0AAV9CR59_ACOCL</name>
<protein>
    <submittedName>
        <fullName evidence="2">Uncharacterized protein</fullName>
    </submittedName>
</protein>
<dbReference type="AlphaFoldDB" id="A0AAV9CR59"/>
<feature type="region of interest" description="Disordered" evidence="1">
    <location>
        <begin position="1"/>
        <end position="40"/>
    </location>
</feature>
<feature type="compositionally biased region" description="Pro residues" evidence="1">
    <location>
        <begin position="31"/>
        <end position="40"/>
    </location>
</feature>
<evidence type="ECO:0000256" key="1">
    <source>
        <dbReference type="SAM" id="MobiDB-lite"/>
    </source>
</evidence>